<name>D5V165_ARCNC</name>
<dbReference type="Proteomes" id="UP000000939">
    <property type="component" value="Chromosome"/>
</dbReference>
<keyword evidence="9" id="KW-1185">Reference proteome</keyword>
<dbReference type="Gene3D" id="2.60.120.620">
    <property type="entry name" value="q2cbj1_9rhob like domain"/>
    <property type="match status" value="1"/>
</dbReference>
<dbReference type="GO" id="GO:0016705">
    <property type="term" value="F:oxidoreductase activity, acting on paired donors, with incorporation or reduction of molecular oxygen"/>
    <property type="evidence" value="ECO:0007669"/>
    <property type="project" value="InterPro"/>
</dbReference>
<protein>
    <submittedName>
        <fullName evidence="8">2OG-Fe(II) oxygenase</fullName>
    </submittedName>
</protein>
<dbReference type="Pfam" id="PF13640">
    <property type="entry name" value="2OG-FeII_Oxy_3"/>
    <property type="match status" value="1"/>
</dbReference>
<dbReference type="SMART" id="SM00702">
    <property type="entry name" value="P4Hc"/>
    <property type="match status" value="1"/>
</dbReference>
<dbReference type="eggNOG" id="COG3751">
    <property type="taxonomic scope" value="Bacteria"/>
</dbReference>
<gene>
    <name evidence="8" type="ordered locus">Arnit_2376</name>
</gene>
<keyword evidence="3" id="KW-0847">Vitamin C</keyword>
<evidence type="ECO:0000313" key="8">
    <source>
        <dbReference type="EMBL" id="ADG94027.1"/>
    </source>
</evidence>
<organism evidence="8 9">
    <name type="scientific">Arcobacter nitrofigilis (strain ATCC 33309 / DSM 7299 / CCUG 15893 / LMG 7604 / NCTC 12251 / CI)</name>
    <name type="common">Campylobacter nitrofigilis</name>
    <dbReference type="NCBI Taxonomy" id="572480"/>
    <lineage>
        <taxon>Bacteria</taxon>
        <taxon>Pseudomonadati</taxon>
        <taxon>Campylobacterota</taxon>
        <taxon>Epsilonproteobacteria</taxon>
        <taxon>Campylobacterales</taxon>
        <taxon>Arcobacteraceae</taxon>
        <taxon>Arcobacter</taxon>
    </lineage>
</organism>
<dbReference type="InterPro" id="IPR005123">
    <property type="entry name" value="Oxoglu/Fe-dep_dioxygenase_dom"/>
</dbReference>
<evidence type="ECO:0000256" key="3">
    <source>
        <dbReference type="ARBA" id="ARBA00022896"/>
    </source>
</evidence>
<dbReference type="InterPro" id="IPR044862">
    <property type="entry name" value="Pro_4_hyd_alph_FE2OG_OXY"/>
</dbReference>
<keyword evidence="6" id="KW-0408">Iron</keyword>
<dbReference type="GO" id="GO:0005506">
    <property type="term" value="F:iron ion binding"/>
    <property type="evidence" value="ECO:0007669"/>
    <property type="project" value="InterPro"/>
</dbReference>
<feature type="domain" description="Fe2OG dioxygenase" evidence="7">
    <location>
        <begin position="127"/>
        <end position="247"/>
    </location>
</feature>
<dbReference type="EMBL" id="CP001999">
    <property type="protein sequence ID" value="ADG94027.1"/>
    <property type="molecule type" value="Genomic_DNA"/>
</dbReference>
<dbReference type="RefSeq" id="WP_013136172.1">
    <property type="nucleotide sequence ID" value="NC_014166.1"/>
</dbReference>
<proteinExistence type="predicted"/>
<keyword evidence="2" id="KW-0479">Metal-binding</keyword>
<evidence type="ECO:0000256" key="4">
    <source>
        <dbReference type="ARBA" id="ARBA00022964"/>
    </source>
</evidence>
<dbReference type="PROSITE" id="PS51471">
    <property type="entry name" value="FE2OG_OXY"/>
    <property type="match status" value="1"/>
</dbReference>
<keyword evidence="4" id="KW-0223">Dioxygenase</keyword>
<reference evidence="8 9" key="1">
    <citation type="journal article" date="2010" name="Stand. Genomic Sci.">
        <title>Complete genome sequence of Arcobacter nitrofigilis type strain (CI).</title>
        <authorList>
            <person name="Pati A."/>
            <person name="Gronow S."/>
            <person name="Lapidus A."/>
            <person name="Copeland A."/>
            <person name="Glavina Del Rio T."/>
            <person name="Nolan M."/>
            <person name="Lucas S."/>
            <person name="Tice H."/>
            <person name="Cheng J.F."/>
            <person name="Han C."/>
            <person name="Chertkov O."/>
            <person name="Bruce D."/>
            <person name="Tapia R."/>
            <person name="Goodwin L."/>
            <person name="Pitluck S."/>
            <person name="Liolios K."/>
            <person name="Ivanova N."/>
            <person name="Mavromatis K."/>
            <person name="Chen A."/>
            <person name="Palaniappan K."/>
            <person name="Land M."/>
            <person name="Hauser L."/>
            <person name="Chang Y.J."/>
            <person name="Jeffries C.D."/>
            <person name="Detter J.C."/>
            <person name="Rohde M."/>
            <person name="Goker M."/>
            <person name="Bristow J."/>
            <person name="Eisen J.A."/>
            <person name="Markowitz V."/>
            <person name="Hugenholtz P."/>
            <person name="Klenk H.P."/>
            <person name="Kyrpides N.C."/>
        </authorList>
    </citation>
    <scope>NUCLEOTIDE SEQUENCE [LARGE SCALE GENOMIC DNA]</scope>
    <source>
        <strain evidence="9">ATCC 33309 / DSM 7299 / CCUG 15893 / LMG 7604 / NCTC 12251 / CI</strain>
    </source>
</reference>
<dbReference type="GO" id="GO:0051213">
    <property type="term" value="F:dioxygenase activity"/>
    <property type="evidence" value="ECO:0007669"/>
    <property type="project" value="UniProtKB-KW"/>
</dbReference>
<dbReference type="STRING" id="572480.Arnit_2376"/>
<dbReference type="OrthoDB" id="5347328at2"/>
<dbReference type="GO" id="GO:0031418">
    <property type="term" value="F:L-ascorbic acid binding"/>
    <property type="evidence" value="ECO:0007669"/>
    <property type="project" value="UniProtKB-KW"/>
</dbReference>
<evidence type="ECO:0000256" key="6">
    <source>
        <dbReference type="ARBA" id="ARBA00023004"/>
    </source>
</evidence>
<accession>D5V165</accession>
<dbReference type="KEGG" id="ant:Arnit_2376"/>
<evidence type="ECO:0000256" key="5">
    <source>
        <dbReference type="ARBA" id="ARBA00023002"/>
    </source>
</evidence>
<dbReference type="InterPro" id="IPR006620">
    <property type="entry name" value="Pro_4_hyd_alph"/>
</dbReference>
<dbReference type="HOGENOM" id="CLU_1194390_0_0_7"/>
<evidence type="ECO:0000313" key="9">
    <source>
        <dbReference type="Proteomes" id="UP000000939"/>
    </source>
</evidence>
<sequence>MTAPFDIKQLELTQFGNNVFSPKQWLDTIVPESMKILPNPYHQAPFIYENINFDFSDMKSFIKNHEDESKKIGIISTDDGVVLPKKNIDIRNTYNIIPNDTFLKEYNIFFESQKSKIEEFFNVSLMQSIDPQILIYKNGCFYKRHSDNCSEIVDLNKNIIEYKPVAPARIITTVLFITTQVKDPKDEFEFSGGELVFDFLYDDKFRKISIKPKEGDFVAFLSNPYFSHSVKKIKDGMRVSVVQWHNAIVH</sequence>
<dbReference type="AlphaFoldDB" id="D5V165"/>
<comment type="cofactor">
    <cofactor evidence="1">
        <name>L-ascorbate</name>
        <dbReference type="ChEBI" id="CHEBI:38290"/>
    </cofactor>
</comment>
<evidence type="ECO:0000259" key="7">
    <source>
        <dbReference type="PROSITE" id="PS51471"/>
    </source>
</evidence>
<evidence type="ECO:0000256" key="2">
    <source>
        <dbReference type="ARBA" id="ARBA00022723"/>
    </source>
</evidence>
<keyword evidence="5" id="KW-0560">Oxidoreductase</keyword>
<evidence type="ECO:0000256" key="1">
    <source>
        <dbReference type="ARBA" id="ARBA00001961"/>
    </source>
</evidence>